<dbReference type="InterPro" id="IPR026353">
    <property type="entry name" value="Hypoxan-DNA_Glyclase"/>
</dbReference>
<feature type="domain" description="Uracil-DNA glycosylase-like" evidence="1">
    <location>
        <begin position="9"/>
        <end position="163"/>
    </location>
</feature>
<keyword evidence="3" id="KW-1185">Reference proteome</keyword>
<dbReference type="Proteomes" id="UP001519345">
    <property type="component" value="Unassembled WGS sequence"/>
</dbReference>
<dbReference type="GO" id="GO:0016798">
    <property type="term" value="F:hydrolase activity, acting on glycosyl bonds"/>
    <property type="evidence" value="ECO:0007669"/>
    <property type="project" value="UniProtKB-KW"/>
</dbReference>
<accession>A0ABS4IGP5</accession>
<comment type="caution">
    <text evidence="2">The sequence shown here is derived from an EMBL/GenBank/DDBJ whole genome shotgun (WGS) entry which is preliminary data.</text>
</comment>
<proteinExistence type="predicted"/>
<gene>
    <name evidence="2" type="ORF">J2Z83_002239</name>
</gene>
<keyword evidence="2" id="KW-0326">Glycosidase</keyword>
<reference evidence="2 3" key="1">
    <citation type="submission" date="2021-03" db="EMBL/GenBank/DDBJ databases">
        <title>Genomic Encyclopedia of Type Strains, Phase IV (KMG-IV): sequencing the most valuable type-strain genomes for metagenomic binning, comparative biology and taxonomic classification.</title>
        <authorList>
            <person name="Goeker M."/>
        </authorList>
    </citation>
    <scope>NUCLEOTIDE SEQUENCE [LARGE SCALE GENOMIC DNA]</scope>
    <source>
        <strain evidence="2 3">DSM 25609</strain>
    </source>
</reference>
<dbReference type="SMART" id="SM00986">
    <property type="entry name" value="UDG"/>
    <property type="match status" value="1"/>
</dbReference>
<organism evidence="2 3">
    <name type="scientific">Virgibacillus natechei</name>
    <dbReference type="NCBI Taxonomy" id="1216297"/>
    <lineage>
        <taxon>Bacteria</taxon>
        <taxon>Bacillati</taxon>
        <taxon>Bacillota</taxon>
        <taxon>Bacilli</taxon>
        <taxon>Bacillales</taxon>
        <taxon>Bacillaceae</taxon>
        <taxon>Virgibacillus</taxon>
    </lineage>
</organism>
<keyword evidence="2" id="KW-0378">Hydrolase</keyword>
<dbReference type="RefSeq" id="WP_209463273.1">
    <property type="nucleotide sequence ID" value="NZ_CP110224.1"/>
</dbReference>
<evidence type="ECO:0000259" key="1">
    <source>
        <dbReference type="SMART" id="SM00986"/>
    </source>
</evidence>
<dbReference type="Pfam" id="PF03167">
    <property type="entry name" value="UDG"/>
    <property type="match status" value="1"/>
</dbReference>
<evidence type="ECO:0000313" key="3">
    <source>
        <dbReference type="Proteomes" id="UP001519345"/>
    </source>
</evidence>
<dbReference type="SUPFAM" id="SSF52141">
    <property type="entry name" value="Uracil-DNA glycosylase-like"/>
    <property type="match status" value="1"/>
</dbReference>
<dbReference type="NCBIfam" id="TIGR04274">
    <property type="entry name" value="hypoxanDNAglyco"/>
    <property type="match status" value="1"/>
</dbReference>
<dbReference type="SMART" id="SM00987">
    <property type="entry name" value="UreE_C"/>
    <property type="match status" value="1"/>
</dbReference>
<dbReference type="EC" id="3.2.2.-" evidence="2"/>
<name>A0ABS4IGP5_9BACI</name>
<sequence length="167" mass="18740">MDKKISSFPPVLPNVPKVLILGSIPGGVSLEKRQYYGNPRNHFWAILYELFDQEPLDDYKDKLDFVKKHGIALWDSIGICYREGSLDANILEEEPNDIAGLLKEQATIKLIACNGGKSHQTLRNNFPVANLGVEVVKMPSTSPIPGKYTKSFEEKVAIWRKILTVIS</sequence>
<dbReference type="EMBL" id="JAGGKX010000010">
    <property type="protein sequence ID" value="MBP1970123.1"/>
    <property type="molecule type" value="Genomic_DNA"/>
</dbReference>
<dbReference type="Gene3D" id="3.40.470.10">
    <property type="entry name" value="Uracil-DNA glycosylase-like domain"/>
    <property type="match status" value="1"/>
</dbReference>
<evidence type="ECO:0000313" key="2">
    <source>
        <dbReference type="EMBL" id="MBP1970123.1"/>
    </source>
</evidence>
<dbReference type="InterPro" id="IPR005122">
    <property type="entry name" value="Uracil-DNA_glycosylase-like"/>
</dbReference>
<dbReference type="InterPro" id="IPR036895">
    <property type="entry name" value="Uracil-DNA_glycosylase-like_sf"/>
</dbReference>
<protein>
    <submittedName>
        <fullName evidence="2">TDG/mug DNA glycosylase family protein</fullName>
        <ecNumber evidence="2">3.2.2.-</ecNumber>
    </submittedName>
</protein>
<dbReference type="CDD" id="cd10032">
    <property type="entry name" value="UDG-F6_HDG"/>
    <property type="match status" value="1"/>
</dbReference>